<evidence type="ECO:0000256" key="1">
    <source>
        <dbReference type="ARBA" id="ARBA00001933"/>
    </source>
</evidence>
<dbReference type="RefSeq" id="WP_065415176.1">
    <property type="nucleotide sequence ID" value="NZ_FNAU01000001.1"/>
</dbReference>
<keyword evidence="3 6" id="KW-0808">Transferase</keyword>
<dbReference type="EC" id="2.6.1.9" evidence="6"/>
<evidence type="ECO:0000256" key="3">
    <source>
        <dbReference type="ARBA" id="ARBA00022679"/>
    </source>
</evidence>
<sequence length="326" mass="36381">MDRNTSPVSPFTAEDFLRAARETPVQAYPQGQAERFKAAYAAYYELDPAGMELANGSDEWIQKVILTLGGQGVVFFAPDFGMYQQYCEDLGRAYYPVPARENLACKIADMQEVIARKRPSLAIISYPHNPTGAVYSADELENLAQSMAAQGGWLVIDECYVEFAAEYRRPRDANVIYLRTLSKVYGMAGLRLGIALGRGQAFQRICRVNHPYPVNSLVLNLAAGFFEDPGRVREFVDYQRASQTRLKEAFQKVADLVKVFPTQANYVLTGGPRAGELANFLAAQGFRGRTYGEDPLLAGYARYSVIRLEEYPALETALATWRNTCE</sequence>
<evidence type="ECO:0000313" key="6">
    <source>
        <dbReference type="EMBL" id="MDY5153838.1"/>
    </source>
</evidence>
<name>A0AAW9HQ86_9ACTO</name>
<dbReference type="Proteomes" id="UP001273799">
    <property type="component" value="Unassembled WGS sequence"/>
</dbReference>
<dbReference type="GO" id="GO:0030170">
    <property type="term" value="F:pyridoxal phosphate binding"/>
    <property type="evidence" value="ECO:0007669"/>
    <property type="project" value="InterPro"/>
</dbReference>
<organism evidence="6 7">
    <name type="scientific">Actinobaculum suis</name>
    <dbReference type="NCBI Taxonomy" id="1657"/>
    <lineage>
        <taxon>Bacteria</taxon>
        <taxon>Bacillati</taxon>
        <taxon>Actinomycetota</taxon>
        <taxon>Actinomycetes</taxon>
        <taxon>Actinomycetales</taxon>
        <taxon>Actinomycetaceae</taxon>
        <taxon>Actinobaculum</taxon>
    </lineage>
</organism>
<dbReference type="InterPro" id="IPR015422">
    <property type="entry name" value="PyrdxlP-dep_Trfase_small"/>
</dbReference>
<dbReference type="CDD" id="cd00609">
    <property type="entry name" value="AAT_like"/>
    <property type="match status" value="1"/>
</dbReference>
<accession>A0AAW9HQ86</accession>
<dbReference type="PANTHER" id="PTHR42885:SF2">
    <property type="entry name" value="HISTIDINOL-PHOSPHATE AMINOTRANSFERASE"/>
    <property type="match status" value="1"/>
</dbReference>
<dbReference type="InterPro" id="IPR015424">
    <property type="entry name" value="PyrdxlP-dep_Trfase"/>
</dbReference>
<comment type="caution">
    <text evidence="6">The sequence shown here is derived from an EMBL/GenBank/DDBJ whole genome shotgun (WGS) entry which is preliminary data.</text>
</comment>
<dbReference type="Gene3D" id="3.90.1150.10">
    <property type="entry name" value="Aspartate Aminotransferase, domain 1"/>
    <property type="match status" value="1"/>
</dbReference>
<dbReference type="PANTHER" id="PTHR42885">
    <property type="entry name" value="HISTIDINOL-PHOSPHATE AMINOTRANSFERASE-RELATED"/>
    <property type="match status" value="1"/>
</dbReference>
<evidence type="ECO:0000256" key="4">
    <source>
        <dbReference type="ARBA" id="ARBA00022898"/>
    </source>
</evidence>
<dbReference type="Gene3D" id="3.40.640.10">
    <property type="entry name" value="Type I PLP-dependent aspartate aminotransferase-like (Major domain)"/>
    <property type="match status" value="1"/>
</dbReference>
<dbReference type="InterPro" id="IPR015421">
    <property type="entry name" value="PyrdxlP-dep_Trfase_major"/>
</dbReference>
<feature type="domain" description="Aminotransferase class I/classII large" evidence="5">
    <location>
        <begin position="9"/>
        <end position="275"/>
    </location>
</feature>
<evidence type="ECO:0000259" key="5">
    <source>
        <dbReference type="Pfam" id="PF00155"/>
    </source>
</evidence>
<protein>
    <submittedName>
        <fullName evidence="6">Histidinol-phosphate transaminase</fullName>
        <ecNumber evidence="6">2.6.1.9</ecNumber>
    </submittedName>
</protein>
<dbReference type="SUPFAM" id="SSF53383">
    <property type="entry name" value="PLP-dependent transferases"/>
    <property type="match status" value="1"/>
</dbReference>
<reference evidence="6" key="1">
    <citation type="submission" date="2023-10" db="EMBL/GenBank/DDBJ databases">
        <title>Whole Genome based description of the genera Actinobaculum and Actinotignum reveals a complex phylogenetic relationship within the species included in the genus Actinotignum.</title>
        <authorList>
            <person name="Jensen C.S."/>
            <person name="Dargis R."/>
            <person name="Kemp M."/>
            <person name="Christensen J.J."/>
        </authorList>
    </citation>
    <scope>NUCLEOTIDE SEQUENCE</scope>
    <source>
        <strain evidence="6">Actinobaculum_suis_CCUG19206T</strain>
    </source>
</reference>
<proteinExistence type="predicted"/>
<gene>
    <name evidence="6" type="ORF">R6G71_07270</name>
</gene>
<dbReference type="InterPro" id="IPR004839">
    <property type="entry name" value="Aminotransferase_I/II_large"/>
</dbReference>
<evidence type="ECO:0000256" key="2">
    <source>
        <dbReference type="ARBA" id="ARBA00022576"/>
    </source>
</evidence>
<dbReference type="EMBL" id="JAWNFU010000004">
    <property type="protein sequence ID" value="MDY5153838.1"/>
    <property type="molecule type" value="Genomic_DNA"/>
</dbReference>
<dbReference type="AlphaFoldDB" id="A0AAW9HQ86"/>
<comment type="cofactor">
    <cofactor evidence="1">
        <name>pyridoxal 5'-phosphate</name>
        <dbReference type="ChEBI" id="CHEBI:597326"/>
    </cofactor>
</comment>
<keyword evidence="2 6" id="KW-0032">Aminotransferase</keyword>
<evidence type="ECO:0000313" key="7">
    <source>
        <dbReference type="Proteomes" id="UP001273799"/>
    </source>
</evidence>
<dbReference type="GO" id="GO:0004400">
    <property type="term" value="F:histidinol-phosphate transaminase activity"/>
    <property type="evidence" value="ECO:0007669"/>
    <property type="project" value="UniProtKB-EC"/>
</dbReference>
<dbReference type="Pfam" id="PF00155">
    <property type="entry name" value="Aminotran_1_2"/>
    <property type="match status" value="1"/>
</dbReference>
<keyword evidence="4" id="KW-0663">Pyridoxal phosphate</keyword>